<dbReference type="Proteomes" id="UP001596157">
    <property type="component" value="Unassembled WGS sequence"/>
</dbReference>
<comment type="caution">
    <text evidence="2">The sequence shown here is derived from an EMBL/GenBank/DDBJ whole genome shotgun (WGS) entry which is preliminary data.</text>
</comment>
<dbReference type="EMBL" id="JBHSKF010000002">
    <property type="protein sequence ID" value="MFC5286641.1"/>
    <property type="molecule type" value="Genomic_DNA"/>
</dbReference>
<dbReference type="Pfam" id="PF01928">
    <property type="entry name" value="CYTH"/>
    <property type="match status" value="1"/>
</dbReference>
<organism evidence="2 3">
    <name type="scientific">Actinokineospora guangxiensis</name>
    <dbReference type="NCBI Taxonomy" id="1490288"/>
    <lineage>
        <taxon>Bacteria</taxon>
        <taxon>Bacillati</taxon>
        <taxon>Actinomycetota</taxon>
        <taxon>Actinomycetes</taxon>
        <taxon>Pseudonocardiales</taxon>
        <taxon>Pseudonocardiaceae</taxon>
        <taxon>Actinokineospora</taxon>
    </lineage>
</organism>
<evidence type="ECO:0000313" key="3">
    <source>
        <dbReference type="Proteomes" id="UP001596157"/>
    </source>
</evidence>
<sequence length="256" mass="28755">MSKEQSDDREREFKFATDRDLEDVLDVCRREVRQGWHLVQFQPRTVQDIYFDTPDLALARTGSCLRFRKRRVNKGWTANYKDGEVESEKDFVDRREVITQVSVEEAQRFATGVVPGLAWSLAVEALGGGADLRLVPIVQIETSRRGWSVRAGRLDDRQNNYVGLVWDRGLASACDTDGALFLLANGGADWTARRQAEFAIDNYELESDGRSVDDEAGSVEAVRRLAAVLTDELGVEVLRRSKYQAALDGLRIGAGR</sequence>
<protein>
    <submittedName>
        <fullName evidence="2">CYTH domain-containing protein</fullName>
    </submittedName>
</protein>
<keyword evidence="3" id="KW-1185">Reference proteome</keyword>
<name>A0ABW0EL31_9PSEU</name>
<dbReference type="Gene3D" id="2.40.320.10">
    <property type="entry name" value="Hypothetical Protein Pfu-838710-001"/>
    <property type="match status" value="1"/>
</dbReference>
<gene>
    <name evidence="2" type="ORF">ACFPM7_06225</name>
</gene>
<proteinExistence type="predicted"/>
<dbReference type="InterPro" id="IPR033469">
    <property type="entry name" value="CYTH-like_dom_sf"/>
</dbReference>
<reference evidence="3" key="1">
    <citation type="journal article" date="2019" name="Int. J. Syst. Evol. Microbiol.">
        <title>The Global Catalogue of Microorganisms (GCM) 10K type strain sequencing project: providing services to taxonomists for standard genome sequencing and annotation.</title>
        <authorList>
            <consortium name="The Broad Institute Genomics Platform"/>
            <consortium name="The Broad Institute Genome Sequencing Center for Infectious Disease"/>
            <person name="Wu L."/>
            <person name="Ma J."/>
        </authorList>
    </citation>
    <scope>NUCLEOTIDE SEQUENCE [LARGE SCALE GENOMIC DNA]</scope>
    <source>
        <strain evidence="3">CCUG 59778</strain>
    </source>
</reference>
<evidence type="ECO:0000259" key="1">
    <source>
        <dbReference type="Pfam" id="PF01928"/>
    </source>
</evidence>
<evidence type="ECO:0000313" key="2">
    <source>
        <dbReference type="EMBL" id="MFC5286641.1"/>
    </source>
</evidence>
<dbReference type="InterPro" id="IPR023577">
    <property type="entry name" value="CYTH_domain"/>
</dbReference>
<dbReference type="SUPFAM" id="SSF55154">
    <property type="entry name" value="CYTH-like phosphatases"/>
    <property type="match status" value="1"/>
</dbReference>
<dbReference type="RefSeq" id="WP_378244764.1">
    <property type="nucleotide sequence ID" value="NZ_JBHSKF010000002.1"/>
</dbReference>
<feature type="domain" description="CYTH" evidence="1">
    <location>
        <begin position="9"/>
        <end position="214"/>
    </location>
</feature>
<accession>A0ABW0EL31</accession>